<evidence type="ECO:0000313" key="2">
    <source>
        <dbReference type="Proteomes" id="UP000824145"/>
    </source>
</evidence>
<protein>
    <submittedName>
        <fullName evidence="1">Nucleotidyl transferase AbiEii/AbiGii toxin family protein</fullName>
    </submittedName>
</protein>
<evidence type="ECO:0000313" key="1">
    <source>
        <dbReference type="EMBL" id="HIU63065.1"/>
    </source>
</evidence>
<comment type="caution">
    <text evidence="1">The sequence shown here is derived from an EMBL/GenBank/DDBJ whole genome shotgun (WGS) entry which is preliminary data.</text>
</comment>
<dbReference type="Pfam" id="PF08843">
    <property type="entry name" value="AbiEii"/>
    <property type="match status" value="1"/>
</dbReference>
<keyword evidence="1" id="KW-0808">Transferase</keyword>
<reference evidence="1" key="1">
    <citation type="submission" date="2020-10" db="EMBL/GenBank/DDBJ databases">
        <authorList>
            <person name="Gilroy R."/>
        </authorList>
    </citation>
    <scope>NUCLEOTIDE SEQUENCE</scope>
    <source>
        <strain evidence="1">9366</strain>
    </source>
</reference>
<gene>
    <name evidence="1" type="ORF">IAB07_04805</name>
</gene>
<accession>A0A9D1SKB0</accession>
<dbReference type="InterPro" id="IPR014942">
    <property type="entry name" value="AbiEii"/>
</dbReference>
<dbReference type="EMBL" id="DVNJ01000025">
    <property type="protein sequence ID" value="HIU63065.1"/>
    <property type="molecule type" value="Genomic_DNA"/>
</dbReference>
<organism evidence="1 2">
    <name type="scientific">Candidatus Caccalectryoclostridium excrementigallinarum</name>
    <dbReference type="NCBI Taxonomy" id="2840710"/>
    <lineage>
        <taxon>Bacteria</taxon>
        <taxon>Bacillati</taxon>
        <taxon>Bacillota</taxon>
        <taxon>Clostridia</taxon>
        <taxon>Christensenellales</taxon>
        <taxon>Christensenellaceae</taxon>
        <taxon>Christensenellaceae incertae sedis</taxon>
        <taxon>Candidatus Caccalectryoclostridium</taxon>
    </lineage>
</organism>
<dbReference type="GO" id="GO:0016740">
    <property type="term" value="F:transferase activity"/>
    <property type="evidence" value="ECO:0007669"/>
    <property type="project" value="UniProtKB-KW"/>
</dbReference>
<dbReference type="Proteomes" id="UP000824145">
    <property type="component" value="Unassembled WGS sequence"/>
</dbReference>
<dbReference type="Gene3D" id="3.10.450.620">
    <property type="entry name" value="JHP933, nucleotidyltransferase-like core domain"/>
    <property type="match status" value="1"/>
</dbReference>
<name>A0A9D1SKB0_9FIRM</name>
<dbReference type="AlphaFoldDB" id="A0A9D1SKB0"/>
<sequence>MESILSQMLARYPAHSQSEEKNALTEVVQEVALCGLARAGFFGKAAFYGGTALRIFYGLDRFSEDLDFSLVAPDADFRLEKYFSLLESELSAVGLNFRAEEKVKSADSHIRSAFLKGGTKEHILSVYRDEKSAAKIASTEVIKIKLEVDVAPPPFASFESKYRLLPSPYRVRLYDLPSLFAGKLHAVICRAWKSRVKGRDLYDYLFYLSRNAAVNMPHLKARLVDSGYIAEDFDLTREALISMLNERFAAIDYEQARQDVLPFIGDKSKTDIWSAEFFIEITKNLMSDGGGR</sequence>
<reference evidence="1" key="2">
    <citation type="journal article" date="2021" name="PeerJ">
        <title>Extensive microbial diversity within the chicken gut microbiome revealed by metagenomics and culture.</title>
        <authorList>
            <person name="Gilroy R."/>
            <person name="Ravi A."/>
            <person name="Getino M."/>
            <person name="Pursley I."/>
            <person name="Horton D.L."/>
            <person name="Alikhan N.F."/>
            <person name="Baker D."/>
            <person name="Gharbi K."/>
            <person name="Hall N."/>
            <person name="Watson M."/>
            <person name="Adriaenssens E.M."/>
            <person name="Foster-Nyarko E."/>
            <person name="Jarju S."/>
            <person name="Secka A."/>
            <person name="Antonio M."/>
            <person name="Oren A."/>
            <person name="Chaudhuri R.R."/>
            <person name="La Ragione R."/>
            <person name="Hildebrand F."/>
            <person name="Pallen M.J."/>
        </authorList>
    </citation>
    <scope>NUCLEOTIDE SEQUENCE</scope>
    <source>
        <strain evidence="1">9366</strain>
    </source>
</reference>
<proteinExistence type="predicted"/>